<comment type="caution">
    <text evidence="2">The sequence shown here is derived from an EMBL/GenBank/DDBJ whole genome shotgun (WGS) entry which is preliminary data.</text>
</comment>
<evidence type="ECO:0000256" key="1">
    <source>
        <dbReference type="SAM" id="MobiDB-lite"/>
    </source>
</evidence>
<dbReference type="Proteomes" id="UP001189756">
    <property type="component" value="Unassembled WGS sequence"/>
</dbReference>
<proteinExistence type="predicted"/>
<accession>A0AAD2BWM2</accession>
<evidence type="ECO:0000313" key="3">
    <source>
        <dbReference type="EMBL" id="CAJ0793567.1"/>
    </source>
</evidence>
<dbReference type="Proteomes" id="UP001189773">
    <property type="component" value="Unassembled WGS sequence"/>
</dbReference>
<evidence type="ECO:0000313" key="2">
    <source>
        <dbReference type="EMBL" id="CAJ0790459.1"/>
    </source>
</evidence>
<dbReference type="EMBL" id="CATZAZ010000003">
    <property type="protein sequence ID" value="CAJ0790459.1"/>
    <property type="molecule type" value="Genomic_DNA"/>
</dbReference>
<gene>
    <name evidence="3" type="ORF">LMG18095_02482</name>
    <name evidence="2" type="ORF">R77560_02014</name>
</gene>
<dbReference type="EMBL" id="CATZAR010000005">
    <property type="protein sequence ID" value="CAJ0793567.1"/>
    <property type="molecule type" value="Genomic_DNA"/>
</dbReference>
<evidence type="ECO:0000313" key="4">
    <source>
        <dbReference type="Proteomes" id="UP001189756"/>
    </source>
</evidence>
<keyword evidence="5" id="KW-1185">Reference proteome</keyword>
<dbReference type="AlphaFoldDB" id="A0AAD2BWM2"/>
<reference evidence="2 5" key="1">
    <citation type="submission" date="2023-07" db="EMBL/GenBank/DDBJ databases">
        <authorList>
            <person name="Peeters C."/>
        </authorList>
    </citation>
    <scope>NUCLEOTIDE SEQUENCE</scope>
    <source>
        <strain evidence="3 5">LMG 18095</strain>
        <strain evidence="2">R-77560</strain>
    </source>
</reference>
<feature type="region of interest" description="Disordered" evidence="1">
    <location>
        <begin position="1"/>
        <end position="30"/>
    </location>
</feature>
<organism evidence="2 4">
    <name type="scientific">Ralstonia thomasii</name>
    <dbReference type="NCBI Taxonomy" id="3058596"/>
    <lineage>
        <taxon>Bacteria</taxon>
        <taxon>Pseudomonadati</taxon>
        <taxon>Pseudomonadota</taxon>
        <taxon>Betaproteobacteria</taxon>
        <taxon>Burkholderiales</taxon>
        <taxon>Burkholderiaceae</taxon>
        <taxon>Ralstonia</taxon>
    </lineage>
</organism>
<name>A0AAD2BWM2_9RALS</name>
<sequence length="69" mass="6690">MEGDATARSPAWAASGGPTSSAHAVNAAMATAESTGTTTVLFNIAVPGVGVKLARESRGVVSGGQMSVS</sequence>
<evidence type="ECO:0000313" key="5">
    <source>
        <dbReference type="Proteomes" id="UP001189773"/>
    </source>
</evidence>
<protein>
    <submittedName>
        <fullName evidence="2">Uncharacterized protein</fullName>
    </submittedName>
</protein>